<dbReference type="InterPro" id="IPR006311">
    <property type="entry name" value="TAT_signal"/>
</dbReference>
<feature type="domain" description="F5/8 type C" evidence="2">
    <location>
        <begin position="628"/>
        <end position="726"/>
    </location>
</feature>
<accession>A0A940MIU8</accession>
<proteinExistence type="predicted"/>
<dbReference type="EMBL" id="JAGIQL010000139">
    <property type="protein sequence ID" value="MBP0460865.1"/>
    <property type="molecule type" value="Genomic_DNA"/>
</dbReference>
<dbReference type="SUPFAM" id="SSF49785">
    <property type="entry name" value="Galactose-binding domain-like"/>
    <property type="match status" value="2"/>
</dbReference>
<dbReference type="Proteomes" id="UP000670475">
    <property type="component" value="Unassembled WGS sequence"/>
</dbReference>
<reference evidence="3" key="1">
    <citation type="submission" date="2021-03" db="EMBL/GenBank/DDBJ databases">
        <title>Whole genome sequence of Streptomyces bomunensis MMS17-BM035.</title>
        <authorList>
            <person name="Lee J.H."/>
        </authorList>
    </citation>
    <scope>NUCLEOTIDE SEQUENCE</scope>
    <source>
        <strain evidence="3">MMS17-BM035</strain>
    </source>
</reference>
<comment type="caution">
    <text evidence="3">The sequence shown here is derived from an EMBL/GenBank/DDBJ whole genome shotgun (WGS) entry which is preliminary data.</text>
</comment>
<evidence type="ECO:0000313" key="4">
    <source>
        <dbReference type="Proteomes" id="UP000670475"/>
    </source>
</evidence>
<dbReference type="Gene3D" id="2.60.120.260">
    <property type="entry name" value="Galactose-binding domain-like"/>
    <property type="match status" value="2"/>
</dbReference>
<dbReference type="PROSITE" id="PS51318">
    <property type="entry name" value="TAT"/>
    <property type="match status" value="1"/>
</dbReference>
<gene>
    <name evidence="3" type="ORF">JFN87_25835</name>
</gene>
<evidence type="ECO:0000256" key="1">
    <source>
        <dbReference type="SAM" id="SignalP"/>
    </source>
</evidence>
<dbReference type="Pfam" id="PF00754">
    <property type="entry name" value="F5_F8_type_C"/>
    <property type="match status" value="2"/>
</dbReference>
<name>A0A940MIU8_9ACTN</name>
<dbReference type="RefSeq" id="WP_209343629.1">
    <property type="nucleotide sequence ID" value="NZ_JAGIQL010000139.1"/>
</dbReference>
<feature type="chain" id="PRO_5037706016" evidence="1">
    <location>
        <begin position="39"/>
        <end position="1058"/>
    </location>
</feature>
<organism evidence="3 4">
    <name type="scientific">Streptomyces montanisoli</name>
    <dbReference type="NCBI Taxonomy" id="2798581"/>
    <lineage>
        <taxon>Bacteria</taxon>
        <taxon>Bacillati</taxon>
        <taxon>Actinomycetota</taxon>
        <taxon>Actinomycetes</taxon>
        <taxon>Kitasatosporales</taxon>
        <taxon>Streptomycetaceae</taxon>
        <taxon>Streptomyces</taxon>
    </lineage>
</organism>
<dbReference type="InterPro" id="IPR000421">
    <property type="entry name" value="FA58C"/>
</dbReference>
<evidence type="ECO:0000259" key="2">
    <source>
        <dbReference type="PROSITE" id="PS50022"/>
    </source>
</evidence>
<feature type="signal peptide" evidence="1">
    <location>
        <begin position="1"/>
        <end position="38"/>
    </location>
</feature>
<sequence>MHRPQAELSRRRFTQLAGLAAAVAAAPASLAAAGPASAAETAAGTGDAAARTAAPDDVAATYLKVLLTHTRWTETQWDAAKGHYTNTDFGFAVVLGHALLLTRAGYDAGLAGIDEDTLRSRTLATISHFAASNRLTGGSEWGKTLFFDTTFQLYFVLAARLLWDQLDDATRHNVDTLVREQAAYTTSLGTGDDPLSGSWTPHGLQGGYVGDTKLEEMGVYAQSLAPGLAWASDDSRYAAWNTAYGRWSRNETGLPAADLANPAVVDGVAVSDNTAHNLYDTFIVENHGSFEPHYQCELWRTSGRNGIHFLTAGRPLPEVLTAQPSGDELWESMLLVMSDAGEPIMPMINDREHLYGRDVIPIAFLAQVLGDRAAARAETALSERLTAYQAYPPENRITKFSGEPKYEPEARAEIAISYLLHEWRARQGQAVRALTEREMFTRASGVRDFGAGPGLVAHQSPKAWAAAVSKPGFVKFAWQPAHDDWLFTLSSATPMFLPTTAARVTARSVTTHTAVRDGFDASATVLTLDAGRAAFTTLPGGEVVYATTGTAAGEGHLEVFNLTMPGVAGLDGSRTYTTAEGATTVKAADAGGNGQPVTGPRTDTVTFTPATYRHVRMQGITGHPKYGYSLYAFEVRDGASSTDLARGATATASSADSGKVPSLAVDGDAATRWAVAVADRSHGDSWLAVDLGRAQRFDRVTLDWEAAAGRAYRIQGSADGTTWTDLARYPHADATSGGGWVSVDGRAGLVVRGAANPLSVYGDTLVLSDGPAEPLLVEGLPGGSPAAVRAAARRPAPSAADPAVRASTAGGHLSLFNLSDAEVSTVVSVEQDTRGAVTLFAGSQTVTATGTGYAGRLAAASAAVAFARCELRSATGGRIPAGVRAKVVDAATVELSGPSCRLTLAAPGGRPVRVTLSRGRTRRVTLHGVTPYPLADAALGRPTFPTSPLPPSMSDPAAAVDGDTASSWNPGRDGRMVVDLGAAVPVREIKAAWTGGRVPGASVEFSTDGVTYTTVGRLRPRGRGSSLHAGGTARYVALAVGGRGSRDARLVSLAVLTS</sequence>
<evidence type="ECO:0000313" key="3">
    <source>
        <dbReference type="EMBL" id="MBP0460865.1"/>
    </source>
</evidence>
<keyword evidence="1" id="KW-0732">Signal</keyword>
<keyword evidence="4" id="KW-1185">Reference proteome</keyword>
<dbReference type="InterPro" id="IPR008979">
    <property type="entry name" value="Galactose-bd-like_sf"/>
</dbReference>
<dbReference type="AlphaFoldDB" id="A0A940MIU8"/>
<protein>
    <submittedName>
        <fullName evidence="3">Discoidin domain-containing protein</fullName>
    </submittedName>
</protein>
<dbReference type="PROSITE" id="PS50022">
    <property type="entry name" value="FA58C_3"/>
    <property type="match status" value="1"/>
</dbReference>